<dbReference type="PANTHER" id="PTHR40469">
    <property type="entry name" value="SECRETED GLYCOSYL HYDROLASE"/>
    <property type="match status" value="1"/>
</dbReference>
<accession>A0ABM8G4I0</accession>
<dbReference type="Gene3D" id="3.40.50.880">
    <property type="match status" value="1"/>
</dbReference>
<reference evidence="3" key="1">
    <citation type="journal article" date="2019" name="Int. J. Syst. Evol. Microbiol.">
        <title>The Global Catalogue of Microorganisms (GCM) 10K type strain sequencing project: providing services to taxonomists for standard genome sequencing and annotation.</title>
        <authorList>
            <consortium name="The Broad Institute Genomics Platform"/>
            <consortium name="The Broad Institute Genome Sequencing Center for Infectious Disease"/>
            <person name="Wu L."/>
            <person name="Ma J."/>
        </authorList>
    </citation>
    <scope>NUCLEOTIDE SEQUENCE [LARGE SCALE GENOMIC DNA]</scope>
    <source>
        <strain evidence="3">NBRC 108565</strain>
    </source>
</reference>
<dbReference type="EMBL" id="AP027729">
    <property type="protein sequence ID" value="BDZ43012.1"/>
    <property type="molecule type" value="Genomic_DNA"/>
</dbReference>
<proteinExistence type="predicted"/>
<evidence type="ECO:0000259" key="1">
    <source>
        <dbReference type="Pfam" id="PF06283"/>
    </source>
</evidence>
<feature type="domain" description="ThuA-like" evidence="1">
    <location>
        <begin position="4"/>
        <end position="174"/>
    </location>
</feature>
<dbReference type="PANTHER" id="PTHR40469:SF2">
    <property type="entry name" value="GALACTOSE-BINDING DOMAIN-LIKE SUPERFAMILY PROTEIN"/>
    <property type="match status" value="1"/>
</dbReference>
<protein>
    <recommendedName>
        <fullName evidence="1">ThuA-like domain-containing protein</fullName>
    </recommendedName>
</protein>
<keyword evidence="3" id="KW-1185">Reference proteome</keyword>
<evidence type="ECO:0000313" key="2">
    <source>
        <dbReference type="EMBL" id="BDZ43012.1"/>
    </source>
</evidence>
<dbReference type="Pfam" id="PF06283">
    <property type="entry name" value="ThuA"/>
    <property type="match status" value="1"/>
</dbReference>
<evidence type="ECO:0000313" key="3">
    <source>
        <dbReference type="Proteomes" id="UP001321475"/>
    </source>
</evidence>
<name>A0ABM8G4I0_9CELL</name>
<dbReference type="InterPro" id="IPR029010">
    <property type="entry name" value="ThuA-like"/>
</dbReference>
<gene>
    <name evidence="2" type="ORF">GCM10025865_23110</name>
</gene>
<dbReference type="Proteomes" id="UP001321475">
    <property type="component" value="Chromosome"/>
</dbReference>
<sequence>MYADATVMEGLDLIVQSWTMGEILVEELRGLITAVQSGTGFAGWHGGIIDSFRLATDYLEMMGAQFAAHPRGLVDHTVSVVPERADHPIVEGIDSFQLHSEQYWVLNDPLIEVLATTTIEASDDVPWHEPVVSPAVWTRRWGQGKIFVATPGHQARDLEVPEVRTIIERGLLWAAR</sequence>
<dbReference type="InterPro" id="IPR029062">
    <property type="entry name" value="Class_I_gatase-like"/>
</dbReference>
<dbReference type="SUPFAM" id="SSF52317">
    <property type="entry name" value="Class I glutamine amidotransferase-like"/>
    <property type="match status" value="1"/>
</dbReference>
<organism evidence="2 3">
    <name type="scientific">Paraoerskovia sediminicola</name>
    <dbReference type="NCBI Taxonomy" id="1138587"/>
    <lineage>
        <taxon>Bacteria</taxon>
        <taxon>Bacillati</taxon>
        <taxon>Actinomycetota</taxon>
        <taxon>Actinomycetes</taxon>
        <taxon>Micrococcales</taxon>
        <taxon>Cellulomonadaceae</taxon>
        <taxon>Paraoerskovia</taxon>
    </lineage>
</organism>